<organism evidence="1 2">
    <name type="scientific">Lacticaseibacillus paracasei N1115</name>
    <dbReference type="NCBI Taxonomy" id="1446494"/>
    <lineage>
        <taxon>Bacteria</taxon>
        <taxon>Bacillati</taxon>
        <taxon>Bacillota</taxon>
        <taxon>Bacilli</taxon>
        <taxon>Lactobacillales</taxon>
        <taxon>Lactobacillaceae</taxon>
        <taxon>Lacticaseibacillus</taxon>
    </lineage>
</organism>
<dbReference type="KEGG" id="lpq:AF91_04325"/>
<gene>
    <name evidence="1" type="ORF">AF91_04325</name>
</gene>
<protein>
    <submittedName>
        <fullName evidence="1">Uncharacterized protein</fullName>
    </submittedName>
</protein>
<sequence length="62" mass="7463">MISKLKSELSNHSMFTLVKKSYTRMFKMIDLFVIRLLRILPIKNFYIILESQGDYTDNIRTF</sequence>
<evidence type="ECO:0000313" key="1">
    <source>
        <dbReference type="EMBL" id="AHJ34433.1"/>
    </source>
</evidence>
<accession>A0A806LHW9</accession>
<dbReference type="EMBL" id="CP007122">
    <property type="protein sequence ID" value="AHJ34433.1"/>
    <property type="molecule type" value="Genomic_DNA"/>
</dbReference>
<proteinExistence type="predicted"/>
<dbReference type="AlphaFoldDB" id="A0A806LHW9"/>
<evidence type="ECO:0000313" key="2">
    <source>
        <dbReference type="Proteomes" id="UP000019441"/>
    </source>
</evidence>
<dbReference type="Proteomes" id="UP000019441">
    <property type="component" value="Chromosome"/>
</dbReference>
<reference evidence="1 2" key="1">
    <citation type="journal article" date="2014" name="Genome Announc.">
        <title>Whole Genome Sequence of the Probiotic Strain Lactobacillus paracasei N1115, Isolated from Traditional Chinese Fermented Milk.</title>
        <authorList>
            <person name="Wang S."/>
            <person name="Zhu H."/>
            <person name="He F."/>
            <person name="Luo Y."/>
            <person name="Kang Z."/>
            <person name="Lu C."/>
            <person name="Feng L."/>
            <person name="Lu X."/>
            <person name="Xue Y."/>
            <person name="Wang H."/>
        </authorList>
    </citation>
    <scope>NUCLEOTIDE SEQUENCE [LARGE SCALE GENOMIC DNA]</scope>
    <source>
        <strain evidence="1 2">N1115</strain>
    </source>
</reference>
<name>A0A806LHW9_LACPA</name>